<evidence type="ECO:0000313" key="3">
    <source>
        <dbReference type="EMBL" id="KAK2559838.1"/>
    </source>
</evidence>
<feature type="compositionally biased region" description="Basic and acidic residues" evidence="2">
    <location>
        <begin position="222"/>
        <end position="235"/>
    </location>
</feature>
<name>A0AAD9QEK3_ACRCE</name>
<accession>A0AAD9QEK3</accession>
<dbReference type="EMBL" id="JARQWQ010000038">
    <property type="protein sequence ID" value="KAK2559838.1"/>
    <property type="molecule type" value="Genomic_DNA"/>
</dbReference>
<protein>
    <submittedName>
        <fullName evidence="3">Uncharacterized protein</fullName>
    </submittedName>
</protein>
<gene>
    <name evidence="3" type="ORF">P5673_017389</name>
</gene>
<feature type="region of interest" description="Disordered" evidence="2">
    <location>
        <begin position="197"/>
        <end position="252"/>
    </location>
</feature>
<evidence type="ECO:0000256" key="2">
    <source>
        <dbReference type="SAM" id="MobiDB-lite"/>
    </source>
</evidence>
<comment type="caution">
    <text evidence="3">The sequence shown here is derived from an EMBL/GenBank/DDBJ whole genome shotgun (WGS) entry which is preliminary data.</text>
</comment>
<proteinExistence type="predicted"/>
<feature type="coiled-coil region" evidence="1">
    <location>
        <begin position="14"/>
        <end position="152"/>
    </location>
</feature>
<evidence type="ECO:0000256" key="1">
    <source>
        <dbReference type="SAM" id="Coils"/>
    </source>
</evidence>
<dbReference type="Proteomes" id="UP001249851">
    <property type="component" value="Unassembled WGS sequence"/>
</dbReference>
<keyword evidence="4" id="KW-1185">Reference proteome</keyword>
<feature type="compositionally biased region" description="Polar residues" evidence="2">
    <location>
        <begin position="201"/>
        <end position="221"/>
    </location>
</feature>
<feature type="non-terminal residue" evidence="3">
    <location>
        <position position="1"/>
    </location>
</feature>
<reference evidence="3" key="2">
    <citation type="journal article" date="2023" name="Science">
        <title>Genomic signatures of disease resistance in endangered staghorn corals.</title>
        <authorList>
            <person name="Vollmer S.V."/>
            <person name="Selwyn J.D."/>
            <person name="Despard B.A."/>
            <person name="Roesel C.L."/>
        </authorList>
    </citation>
    <scope>NUCLEOTIDE SEQUENCE</scope>
    <source>
        <strain evidence="3">K2</strain>
    </source>
</reference>
<reference evidence="3" key="1">
    <citation type="journal article" date="2023" name="G3 (Bethesda)">
        <title>Whole genome assembly and annotation of the endangered Caribbean coral Acropora cervicornis.</title>
        <authorList>
            <person name="Selwyn J.D."/>
            <person name="Vollmer S.V."/>
        </authorList>
    </citation>
    <scope>NUCLEOTIDE SEQUENCE</scope>
    <source>
        <strain evidence="3">K2</strain>
    </source>
</reference>
<dbReference type="AlphaFoldDB" id="A0AAD9QEK3"/>
<evidence type="ECO:0000313" key="4">
    <source>
        <dbReference type="Proteomes" id="UP001249851"/>
    </source>
</evidence>
<organism evidence="3 4">
    <name type="scientific">Acropora cervicornis</name>
    <name type="common">Staghorn coral</name>
    <dbReference type="NCBI Taxonomy" id="6130"/>
    <lineage>
        <taxon>Eukaryota</taxon>
        <taxon>Metazoa</taxon>
        <taxon>Cnidaria</taxon>
        <taxon>Anthozoa</taxon>
        <taxon>Hexacorallia</taxon>
        <taxon>Scleractinia</taxon>
        <taxon>Astrocoeniina</taxon>
        <taxon>Acroporidae</taxon>
        <taxon>Acropora</taxon>
    </lineage>
</organism>
<sequence length="252" mass="28959">MSGTTCSSSPNFRIDVIVSSLRELQQEKERLQQLCSEESARCRSLELKLDACELSRLCYFFPYITFGYVSRVDCNLQELTATFKQLEMENKHAKDEIDSKLEFGLTHEELKSTLKVVEEINQETKEKLHLSVKQLEQDLIRLERAKQERINKNFSKPSPQSQLVVAENHILQKFVFEQEQSKQKQFGSLVVHHTATEHSSSKGLPTPTEQPNFVLSVNANSKADEDREQSRENHGNKYPRLNSHHVGSSPVE</sequence>
<keyword evidence="1" id="KW-0175">Coiled coil</keyword>